<proteinExistence type="predicted"/>
<gene>
    <name evidence="2" type="ORF">GCM10009754_16550</name>
</gene>
<evidence type="ECO:0000313" key="3">
    <source>
        <dbReference type="Proteomes" id="UP001501116"/>
    </source>
</evidence>
<feature type="domain" description="Orc1-like AAA ATPase" evidence="1">
    <location>
        <begin position="38"/>
        <end position="98"/>
    </location>
</feature>
<evidence type="ECO:0000259" key="1">
    <source>
        <dbReference type="Pfam" id="PF13191"/>
    </source>
</evidence>
<dbReference type="EMBL" id="BAAANN010000005">
    <property type="protein sequence ID" value="GAA1948770.1"/>
    <property type="molecule type" value="Genomic_DNA"/>
</dbReference>
<dbReference type="Pfam" id="PF13191">
    <property type="entry name" value="AAA_16"/>
    <property type="match status" value="1"/>
</dbReference>
<dbReference type="CDD" id="cd00009">
    <property type="entry name" value="AAA"/>
    <property type="match status" value="1"/>
</dbReference>
<dbReference type="Proteomes" id="UP001501116">
    <property type="component" value="Unassembled WGS sequence"/>
</dbReference>
<reference evidence="2 3" key="1">
    <citation type="journal article" date="2019" name="Int. J. Syst. Evol. Microbiol.">
        <title>The Global Catalogue of Microorganisms (GCM) 10K type strain sequencing project: providing services to taxonomists for standard genome sequencing and annotation.</title>
        <authorList>
            <consortium name="The Broad Institute Genomics Platform"/>
            <consortium name="The Broad Institute Genome Sequencing Center for Infectious Disease"/>
            <person name="Wu L."/>
            <person name="Ma J."/>
        </authorList>
    </citation>
    <scope>NUCLEOTIDE SEQUENCE [LARGE SCALE GENOMIC DNA]</scope>
    <source>
        <strain evidence="2 3">JCM 14545</strain>
    </source>
</reference>
<name>A0ABN2QB35_9PSEU</name>
<accession>A0ABN2QB35</accession>
<dbReference type="SUPFAM" id="SSF52540">
    <property type="entry name" value="P-loop containing nucleoside triphosphate hydrolases"/>
    <property type="match status" value="1"/>
</dbReference>
<keyword evidence="2" id="KW-0067">ATP-binding</keyword>
<sequence>MKIAREDEGVNDVVRRLPAAPARRSMADRIRDFRDEGFVGRAEHRRAFAAALRGEPDAARVLLIHGPGGIGKSALLRRLADDAEAAGRSVVRVDGEYVMASTAAFAERAGAVYEVSRPVLLVDGFEHCQVLETWLREDFLMTVPEDTVVVVAARQRPQPHWTLDPGWRHLVRAIALEPLAQEEATALLGERGVPSALHTAVNGFAGGHPLALCLAAETAAKGTPFDDPAWEPGPDVIQTLLARLIDRVPSASHEYGLRVCGRVRHVTMDLLRTGLAEHEAVVVFEWLRGLPYLERGEHGLVAHELVRDVLDASFQWRDPAAYDELHLRLWRHLGERAQATSGNPAAAILELNYLNRYGEQGRKDSSDALDTEELFEREYAPEARDDVLRLAREDQGDECARLVAYWLDRQPEAFSVYCRARDMEPVAFFAWLRLYPETDELTGDPAVAAVGEYLEGTGGTQPGDNVGIARFMVPAPVPDRPTTGTKLRVERISAEIMQRAGLVVTFHVMSGADAMVPKLASFDYRLFRSVPELGEGDWGVFVHDWRAMPQSAYRERPLPVFDPDFRAVTDESTRSSMSKEDFAEAVKQVLGDWHDDDAVDANPLVRVHGDAAALREAVLAAVDALSEDARRIKHQRAVQTTYLERATTQEGAAARLGIPFGTYRRYLRLGLHQVCDILWNRRSAGGG</sequence>
<dbReference type="Gene3D" id="3.40.50.300">
    <property type="entry name" value="P-loop containing nucleotide triphosphate hydrolases"/>
    <property type="match status" value="1"/>
</dbReference>
<keyword evidence="3" id="KW-1185">Reference proteome</keyword>
<dbReference type="InterPro" id="IPR041664">
    <property type="entry name" value="AAA_16"/>
</dbReference>
<evidence type="ECO:0000313" key="2">
    <source>
        <dbReference type="EMBL" id="GAA1948770.1"/>
    </source>
</evidence>
<protein>
    <submittedName>
        <fullName evidence="2">ATP-binding protein</fullName>
    </submittedName>
</protein>
<keyword evidence="2" id="KW-0547">Nucleotide-binding</keyword>
<organism evidence="2 3">
    <name type="scientific">Amycolatopsis minnesotensis</name>
    <dbReference type="NCBI Taxonomy" id="337894"/>
    <lineage>
        <taxon>Bacteria</taxon>
        <taxon>Bacillati</taxon>
        <taxon>Actinomycetota</taxon>
        <taxon>Actinomycetes</taxon>
        <taxon>Pseudonocardiales</taxon>
        <taxon>Pseudonocardiaceae</taxon>
        <taxon>Amycolatopsis</taxon>
    </lineage>
</organism>
<comment type="caution">
    <text evidence="2">The sequence shown here is derived from an EMBL/GenBank/DDBJ whole genome shotgun (WGS) entry which is preliminary data.</text>
</comment>
<dbReference type="GO" id="GO:0005524">
    <property type="term" value="F:ATP binding"/>
    <property type="evidence" value="ECO:0007669"/>
    <property type="project" value="UniProtKB-KW"/>
</dbReference>
<dbReference type="InterPro" id="IPR027417">
    <property type="entry name" value="P-loop_NTPase"/>
</dbReference>